<sequence length="126" mass="14164">MASPAGYRNDTPASRRDATGIQWYSVDRLQTDGQGPLHSRFPSTLSQNKGRVVWWQHGVEAHSVLSLTVREGERRDQRRQHSARVKLKTTTGPAWTGWDCGKWHRARKGGESRQGSPLFSAVRGRG</sequence>
<dbReference type="Proteomes" id="UP000094444">
    <property type="component" value="Unassembled WGS sequence"/>
</dbReference>
<reference evidence="2" key="1">
    <citation type="submission" date="2017-09" db="EMBL/GenBank/DDBJ databases">
        <title>Polyketide synthases of a Diaporthe helianthi virulent isolate.</title>
        <authorList>
            <person name="Baroncelli R."/>
        </authorList>
    </citation>
    <scope>NUCLEOTIDE SEQUENCE [LARGE SCALE GENOMIC DNA]</scope>
    <source>
        <strain evidence="2">7/96</strain>
    </source>
</reference>
<protein>
    <submittedName>
        <fullName evidence="2">Uncharacterized protein</fullName>
    </submittedName>
</protein>
<gene>
    <name evidence="2" type="ORF">DHEL01_v209637</name>
</gene>
<keyword evidence="3" id="KW-1185">Reference proteome</keyword>
<evidence type="ECO:0000313" key="2">
    <source>
        <dbReference type="EMBL" id="POS71967.1"/>
    </source>
</evidence>
<dbReference type="EMBL" id="MAVT02001120">
    <property type="protein sequence ID" value="POS71967.1"/>
    <property type="molecule type" value="Genomic_DNA"/>
</dbReference>
<accession>A0A2P5HP04</accession>
<comment type="caution">
    <text evidence="2">The sequence shown here is derived from an EMBL/GenBank/DDBJ whole genome shotgun (WGS) entry which is preliminary data.</text>
</comment>
<dbReference type="AlphaFoldDB" id="A0A2P5HP04"/>
<dbReference type="InParanoid" id="A0A2P5HP04"/>
<evidence type="ECO:0000256" key="1">
    <source>
        <dbReference type="SAM" id="MobiDB-lite"/>
    </source>
</evidence>
<proteinExistence type="predicted"/>
<feature type="region of interest" description="Disordered" evidence="1">
    <location>
        <begin position="105"/>
        <end position="126"/>
    </location>
</feature>
<evidence type="ECO:0000313" key="3">
    <source>
        <dbReference type="Proteomes" id="UP000094444"/>
    </source>
</evidence>
<name>A0A2P5HP04_DIAHE</name>
<organism evidence="2 3">
    <name type="scientific">Diaporthe helianthi</name>
    <dbReference type="NCBI Taxonomy" id="158607"/>
    <lineage>
        <taxon>Eukaryota</taxon>
        <taxon>Fungi</taxon>
        <taxon>Dikarya</taxon>
        <taxon>Ascomycota</taxon>
        <taxon>Pezizomycotina</taxon>
        <taxon>Sordariomycetes</taxon>
        <taxon>Sordariomycetidae</taxon>
        <taxon>Diaporthales</taxon>
        <taxon>Diaporthaceae</taxon>
        <taxon>Diaporthe</taxon>
    </lineage>
</organism>
<feature type="region of interest" description="Disordered" evidence="1">
    <location>
        <begin position="1"/>
        <end position="20"/>
    </location>
</feature>